<dbReference type="InterPro" id="IPR023796">
    <property type="entry name" value="Serpin_dom"/>
</dbReference>
<comment type="subcellular location">
    <subcellularLocation>
        <location evidence="1">Secreted</location>
    </subcellularLocation>
</comment>
<evidence type="ECO:0000256" key="4">
    <source>
        <dbReference type="ARBA" id="ARBA00022690"/>
    </source>
</evidence>
<evidence type="ECO:0000259" key="9">
    <source>
        <dbReference type="PROSITE" id="PS51651"/>
    </source>
</evidence>
<evidence type="ECO:0000256" key="8">
    <source>
        <dbReference type="RuleBase" id="RU000411"/>
    </source>
</evidence>
<proteinExistence type="inferred from homology"/>
<dbReference type="CDD" id="cd19601">
    <property type="entry name" value="serpin42Da-like"/>
    <property type="match status" value="1"/>
</dbReference>
<evidence type="ECO:0000256" key="6">
    <source>
        <dbReference type="ARBA" id="ARBA00022900"/>
    </source>
</evidence>
<dbReference type="InterPro" id="IPR000215">
    <property type="entry name" value="Serpin_fam"/>
</dbReference>
<dbReference type="InterPro" id="IPR023795">
    <property type="entry name" value="Serpin_CS"/>
</dbReference>
<evidence type="ECO:0000256" key="5">
    <source>
        <dbReference type="ARBA" id="ARBA00022729"/>
    </source>
</evidence>
<keyword evidence="3" id="KW-0964">Secreted</keyword>
<gene>
    <name evidence="10" type="ORF">BDFB_004111</name>
</gene>
<dbReference type="Pfam" id="PF00079">
    <property type="entry name" value="Serpin"/>
    <property type="match status" value="2"/>
</dbReference>
<dbReference type="InterPro" id="IPR027357">
    <property type="entry name" value="DOCKER_dom"/>
</dbReference>
<dbReference type="SUPFAM" id="SSF56574">
    <property type="entry name" value="Serpins"/>
    <property type="match status" value="2"/>
</dbReference>
<dbReference type="InterPro" id="IPR042185">
    <property type="entry name" value="Serpin_sf_2"/>
</dbReference>
<dbReference type="PROSITE" id="PS00284">
    <property type="entry name" value="SERPIN"/>
    <property type="match status" value="1"/>
</dbReference>
<evidence type="ECO:0000256" key="1">
    <source>
        <dbReference type="ARBA" id="ARBA00004613"/>
    </source>
</evidence>
<dbReference type="InterPro" id="IPR042178">
    <property type="entry name" value="Serpin_sf_1"/>
</dbReference>
<dbReference type="Gene3D" id="3.30.497.10">
    <property type="entry name" value="Antithrombin, subunit I, domain 2"/>
    <property type="match status" value="3"/>
</dbReference>
<dbReference type="InterPro" id="IPR043162">
    <property type="entry name" value="DOCK_C_lobe_C"/>
</dbReference>
<keyword evidence="4" id="KW-0646">Protease inhibitor</keyword>
<dbReference type="PANTHER" id="PTHR11461">
    <property type="entry name" value="SERINE PROTEASE INHIBITOR, SERPIN"/>
    <property type="match status" value="1"/>
</dbReference>
<comment type="similarity">
    <text evidence="7">Belongs to the DOCK family.</text>
</comment>
<feature type="non-terminal residue" evidence="10">
    <location>
        <position position="1"/>
    </location>
</feature>
<dbReference type="SMART" id="SM00093">
    <property type="entry name" value="SERPIN"/>
    <property type="match status" value="2"/>
</dbReference>
<reference evidence="10 11" key="1">
    <citation type="submission" date="2017-03" db="EMBL/GenBank/DDBJ databases">
        <title>Genome of the blue death feigning beetle - Asbolus verrucosus.</title>
        <authorList>
            <person name="Rider S.D."/>
        </authorList>
    </citation>
    <scope>NUCLEOTIDE SEQUENCE [LARGE SCALE GENOMIC DNA]</scope>
    <source>
        <strain evidence="10">Butters</strain>
        <tissue evidence="10">Head and leg muscle</tissue>
    </source>
</reference>
<dbReference type="GO" id="GO:0005615">
    <property type="term" value="C:extracellular space"/>
    <property type="evidence" value="ECO:0007669"/>
    <property type="project" value="InterPro"/>
</dbReference>
<protein>
    <submittedName>
        <fullName evidence="10">Serpin and/or Ded cyto domain containing protein</fullName>
    </submittedName>
</protein>
<dbReference type="Gene3D" id="1.20.58.740">
    <property type="match status" value="1"/>
</dbReference>
<dbReference type="AlphaFoldDB" id="A0A482VIG2"/>
<dbReference type="Pfam" id="PF20421">
    <property type="entry name" value="DHR-2_Lobe_C"/>
    <property type="match status" value="1"/>
</dbReference>
<dbReference type="FunFam" id="3.30.497.10:FF:000031">
    <property type="entry name" value="Putative salivary serpin"/>
    <property type="match status" value="1"/>
</dbReference>
<dbReference type="EMBL" id="QDEB01096713">
    <property type="protein sequence ID" value="RZC32493.1"/>
    <property type="molecule type" value="Genomic_DNA"/>
</dbReference>
<sequence length="751" mass="85724">TYFSAEYSFPYVKKRIKIQSKRITELSPIEVAINEMQIRVQELEDVVFTEPTDAKKLQLLLQGSVCVQVNAGPLAYASVFLDPTLSNMYPEDKVEELKDIYREFLKICYSALQVNGKLISQEQHEYQEHLNSVQHVTMSLANKIFIKDTSQLVDDFKVAVTHNFNTEVESINFDDNEMATKKINDWVKHQTNEKIQEIVETPDFDEPLRVLLLNAIYFQGFWSEYLQARIIELPYGNDDLGMVIILPNEKDGIGETEKKLSHLNFSEIVENLRVYIEIDISLPKFRIEQTIDLKDPLITLGLGEVFDENRADFSNMIEGNNFAVSKVKQKAFIEINEVGSTAGVITESFAMVISIDEFNVDHPFIFFIVQKMMAAKNCNNSELQILKGNTHFTLNLYKILARNDENAFFSPISIHASLAMIYQGAKGSTAKYLADTLGIADNNLAGEGYKEILQRLKSIQYITMSLANQIVVKKGFKLVDDFKASVFEDFNSEVASIDFSDKETAVKKINDWVKEQTREKIQKIVETDDLDASLRMVLLNAIYFRGQWRYKFEPKNTTIQPFYVNKNETVEVEMMHLSQVLPQSYDESLQARVVELPYGNKDLGLIIILPNDRDGIGAVEEKLPQFNLAEIIEKFTVFTEIDVAFPKFKIEQTYDLKQSLTVLGLEEMFDEWKANFSGIVEGENLSLSEVRQKALFEVNEEGSTAGAVTETFATFRNIDQFIVDHPFVFFIVQKANSVTPLFAGKIVRPSC</sequence>
<evidence type="ECO:0000313" key="10">
    <source>
        <dbReference type="EMBL" id="RZC32493.1"/>
    </source>
</evidence>
<accession>A0A482VIG2</accession>
<comment type="similarity">
    <text evidence="2 8">Belongs to the serpin family.</text>
</comment>
<dbReference type="PANTHER" id="PTHR11461:SF211">
    <property type="entry name" value="GH10112P-RELATED"/>
    <property type="match status" value="1"/>
</dbReference>
<name>A0A482VIG2_ASBVE</name>
<dbReference type="Proteomes" id="UP000292052">
    <property type="component" value="Unassembled WGS sequence"/>
</dbReference>
<evidence type="ECO:0000256" key="7">
    <source>
        <dbReference type="PROSITE-ProRule" id="PRU00984"/>
    </source>
</evidence>
<organism evidence="10 11">
    <name type="scientific">Asbolus verrucosus</name>
    <name type="common">Desert ironclad beetle</name>
    <dbReference type="NCBI Taxonomy" id="1661398"/>
    <lineage>
        <taxon>Eukaryota</taxon>
        <taxon>Metazoa</taxon>
        <taxon>Ecdysozoa</taxon>
        <taxon>Arthropoda</taxon>
        <taxon>Hexapoda</taxon>
        <taxon>Insecta</taxon>
        <taxon>Pterygota</taxon>
        <taxon>Neoptera</taxon>
        <taxon>Endopterygota</taxon>
        <taxon>Coleoptera</taxon>
        <taxon>Polyphaga</taxon>
        <taxon>Cucujiformia</taxon>
        <taxon>Tenebrionidae</taxon>
        <taxon>Pimeliinae</taxon>
        <taxon>Asbolus</taxon>
    </lineage>
</organism>
<dbReference type="GO" id="GO:0004867">
    <property type="term" value="F:serine-type endopeptidase inhibitor activity"/>
    <property type="evidence" value="ECO:0007669"/>
    <property type="project" value="UniProtKB-KW"/>
</dbReference>
<dbReference type="PROSITE" id="PS51651">
    <property type="entry name" value="DOCKER"/>
    <property type="match status" value="1"/>
</dbReference>
<dbReference type="InterPro" id="IPR036186">
    <property type="entry name" value="Serpin_sf"/>
</dbReference>
<keyword evidence="11" id="KW-1185">Reference proteome</keyword>
<dbReference type="OrthoDB" id="671595at2759"/>
<dbReference type="Gene3D" id="2.30.39.10">
    <property type="entry name" value="Alpha-1-antitrypsin, domain 1"/>
    <property type="match status" value="1"/>
</dbReference>
<keyword evidence="5" id="KW-0732">Signal</keyword>
<dbReference type="InterPro" id="IPR046773">
    <property type="entry name" value="DOCKER_Lobe_C"/>
</dbReference>
<evidence type="ECO:0000256" key="2">
    <source>
        <dbReference type="ARBA" id="ARBA00009500"/>
    </source>
</evidence>
<comment type="caution">
    <text evidence="10">The sequence shown here is derived from an EMBL/GenBank/DDBJ whole genome shotgun (WGS) entry which is preliminary data.</text>
</comment>
<evidence type="ECO:0000313" key="11">
    <source>
        <dbReference type="Proteomes" id="UP000292052"/>
    </source>
</evidence>
<feature type="domain" description="DOCKER" evidence="9">
    <location>
        <begin position="1"/>
        <end position="150"/>
    </location>
</feature>
<keyword evidence="6" id="KW-0722">Serine protease inhibitor</keyword>
<evidence type="ECO:0000256" key="3">
    <source>
        <dbReference type="ARBA" id="ARBA00022525"/>
    </source>
</evidence>